<feature type="transmembrane region" description="Helical" evidence="5">
    <location>
        <begin position="215"/>
        <end position="240"/>
    </location>
</feature>
<feature type="domain" description="Major facilitator superfamily (MFS) profile" evidence="6">
    <location>
        <begin position="1"/>
        <end position="366"/>
    </location>
</feature>
<feature type="transmembrane region" description="Helical" evidence="5">
    <location>
        <begin position="344"/>
        <end position="363"/>
    </location>
</feature>
<dbReference type="SUPFAM" id="SSF103473">
    <property type="entry name" value="MFS general substrate transporter"/>
    <property type="match status" value="1"/>
</dbReference>
<protein>
    <submittedName>
        <fullName evidence="7">MFS transporter</fullName>
    </submittedName>
</protein>
<dbReference type="PROSITE" id="PS50850">
    <property type="entry name" value="MFS"/>
    <property type="match status" value="1"/>
</dbReference>
<dbReference type="PANTHER" id="PTHR23518">
    <property type="entry name" value="C-METHYLTRANSFERASE"/>
    <property type="match status" value="1"/>
</dbReference>
<keyword evidence="2 5" id="KW-0812">Transmembrane</keyword>
<dbReference type="InterPro" id="IPR020846">
    <property type="entry name" value="MFS_dom"/>
</dbReference>
<keyword evidence="3 5" id="KW-1133">Transmembrane helix</keyword>
<sequence>MLPAFLSNVLHASASALGLIEGLSDALIGVAKLVGGPLADDPRRRGRIAGGGYLGTALATGAIGLVTAVWQAGILRAIAWWSRGIRSPARDSLLASLAPPRAFGRAFGLERAGDNLGAVAGPLLAAGLVTWLGIRPALWFAFVPGIFAAVAITIAARQARRHDGVRRPIRLDFKGLRGAGLVRPLLPIAAFEFGNVAVTLLILRATQLLHSTGRSAAAAASLAIVIYAAHNAFGAVIAYLGGHWIDRAGPRLVFGAGAVVYVLAYAGFSIGPHSPWALLIAFSLAGAGIGFAETAESALVALLLPDRLRGSGFGVLGAVQALGDLISTVVVGVLYTTVSPAAGFGYAAAWMLASVLATLTGAFSTRPTVS</sequence>
<evidence type="ECO:0000256" key="3">
    <source>
        <dbReference type="ARBA" id="ARBA00022989"/>
    </source>
</evidence>
<dbReference type="InterPro" id="IPR011701">
    <property type="entry name" value="MFS"/>
</dbReference>
<name>A0ABP8UEF9_9ACTN</name>
<keyword evidence="4 5" id="KW-0472">Membrane</keyword>
<evidence type="ECO:0000313" key="7">
    <source>
        <dbReference type="EMBL" id="GAA4629417.1"/>
    </source>
</evidence>
<dbReference type="Proteomes" id="UP001501442">
    <property type="component" value="Unassembled WGS sequence"/>
</dbReference>
<feature type="transmembrane region" description="Helical" evidence="5">
    <location>
        <begin position="140"/>
        <end position="159"/>
    </location>
</feature>
<dbReference type="PANTHER" id="PTHR23518:SF2">
    <property type="entry name" value="MAJOR FACILITATOR SUPERFAMILY TRANSPORTER"/>
    <property type="match status" value="1"/>
</dbReference>
<evidence type="ECO:0000256" key="1">
    <source>
        <dbReference type="ARBA" id="ARBA00004651"/>
    </source>
</evidence>
<dbReference type="EMBL" id="BAABHK010000007">
    <property type="protein sequence ID" value="GAA4629417.1"/>
    <property type="molecule type" value="Genomic_DNA"/>
</dbReference>
<proteinExistence type="predicted"/>
<feature type="transmembrane region" description="Helical" evidence="5">
    <location>
        <begin position="315"/>
        <end position="338"/>
    </location>
</feature>
<evidence type="ECO:0000256" key="2">
    <source>
        <dbReference type="ARBA" id="ARBA00022692"/>
    </source>
</evidence>
<dbReference type="CDD" id="cd17370">
    <property type="entry name" value="MFS_MJ1317_like"/>
    <property type="match status" value="1"/>
</dbReference>
<dbReference type="Pfam" id="PF07690">
    <property type="entry name" value="MFS_1"/>
    <property type="match status" value="1"/>
</dbReference>
<organism evidence="7 8">
    <name type="scientific">Actinoallomurus vinaceus</name>
    <dbReference type="NCBI Taxonomy" id="1080074"/>
    <lineage>
        <taxon>Bacteria</taxon>
        <taxon>Bacillati</taxon>
        <taxon>Actinomycetota</taxon>
        <taxon>Actinomycetes</taxon>
        <taxon>Streptosporangiales</taxon>
        <taxon>Thermomonosporaceae</taxon>
        <taxon>Actinoallomurus</taxon>
    </lineage>
</organism>
<dbReference type="Gene3D" id="1.20.1250.20">
    <property type="entry name" value="MFS general substrate transporter like domains"/>
    <property type="match status" value="2"/>
</dbReference>
<evidence type="ECO:0000259" key="6">
    <source>
        <dbReference type="PROSITE" id="PS50850"/>
    </source>
</evidence>
<feature type="transmembrane region" description="Helical" evidence="5">
    <location>
        <begin position="276"/>
        <end position="303"/>
    </location>
</feature>
<comment type="subcellular location">
    <subcellularLocation>
        <location evidence="1">Cell membrane</location>
        <topology evidence="1">Multi-pass membrane protein</topology>
    </subcellularLocation>
</comment>
<accession>A0ABP8UEF9</accession>
<keyword evidence="8" id="KW-1185">Reference proteome</keyword>
<evidence type="ECO:0000313" key="8">
    <source>
        <dbReference type="Proteomes" id="UP001501442"/>
    </source>
</evidence>
<feature type="transmembrane region" description="Helical" evidence="5">
    <location>
        <begin position="180"/>
        <end position="203"/>
    </location>
</feature>
<evidence type="ECO:0000256" key="5">
    <source>
        <dbReference type="SAM" id="Phobius"/>
    </source>
</evidence>
<gene>
    <name evidence="7" type="ORF">GCM10023196_050190</name>
</gene>
<dbReference type="InterPro" id="IPR036259">
    <property type="entry name" value="MFS_trans_sf"/>
</dbReference>
<reference evidence="8" key="1">
    <citation type="journal article" date="2019" name="Int. J. Syst. Evol. Microbiol.">
        <title>The Global Catalogue of Microorganisms (GCM) 10K type strain sequencing project: providing services to taxonomists for standard genome sequencing and annotation.</title>
        <authorList>
            <consortium name="The Broad Institute Genomics Platform"/>
            <consortium name="The Broad Institute Genome Sequencing Center for Infectious Disease"/>
            <person name="Wu L."/>
            <person name="Ma J."/>
        </authorList>
    </citation>
    <scope>NUCLEOTIDE SEQUENCE [LARGE SCALE GENOMIC DNA]</scope>
    <source>
        <strain evidence="8">JCM 17939</strain>
    </source>
</reference>
<feature type="transmembrane region" description="Helical" evidence="5">
    <location>
        <begin position="50"/>
        <end position="70"/>
    </location>
</feature>
<feature type="transmembrane region" description="Helical" evidence="5">
    <location>
        <begin position="115"/>
        <end position="134"/>
    </location>
</feature>
<evidence type="ECO:0000256" key="4">
    <source>
        <dbReference type="ARBA" id="ARBA00023136"/>
    </source>
</evidence>
<feature type="transmembrane region" description="Helical" evidence="5">
    <location>
        <begin position="252"/>
        <end position="270"/>
    </location>
</feature>
<comment type="caution">
    <text evidence="7">The sequence shown here is derived from an EMBL/GenBank/DDBJ whole genome shotgun (WGS) entry which is preliminary data.</text>
</comment>